<keyword evidence="2" id="KW-1185">Reference proteome</keyword>
<comment type="caution">
    <text evidence="1">The sequence shown here is derived from an EMBL/GenBank/DDBJ whole genome shotgun (WGS) entry which is preliminary data.</text>
</comment>
<evidence type="ECO:0000313" key="2">
    <source>
        <dbReference type="Proteomes" id="UP000765509"/>
    </source>
</evidence>
<name>A0A9Q3DXM8_9BASI</name>
<accession>A0A9Q3DXM8</accession>
<gene>
    <name evidence="1" type="ORF">O181_051725</name>
</gene>
<evidence type="ECO:0000313" key="1">
    <source>
        <dbReference type="EMBL" id="MBW0512010.1"/>
    </source>
</evidence>
<reference evidence="1" key="1">
    <citation type="submission" date="2021-03" db="EMBL/GenBank/DDBJ databases">
        <title>Draft genome sequence of rust myrtle Austropuccinia psidii MF-1, a brazilian biotype.</title>
        <authorList>
            <person name="Quecine M.C."/>
            <person name="Pachon D.M.R."/>
            <person name="Bonatelli M.L."/>
            <person name="Correr F.H."/>
            <person name="Franceschini L.M."/>
            <person name="Leite T.F."/>
            <person name="Margarido G.R.A."/>
            <person name="Almeida C.A."/>
            <person name="Ferrarezi J.A."/>
            <person name="Labate C.A."/>
        </authorList>
    </citation>
    <scope>NUCLEOTIDE SEQUENCE</scope>
    <source>
        <strain evidence="1">MF-1</strain>
    </source>
</reference>
<organism evidence="1 2">
    <name type="scientific">Austropuccinia psidii MF-1</name>
    <dbReference type="NCBI Taxonomy" id="1389203"/>
    <lineage>
        <taxon>Eukaryota</taxon>
        <taxon>Fungi</taxon>
        <taxon>Dikarya</taxon>
        <taxon>Basidiomycota</taxon>
        <taxon>Pucciniomycotina</taxon>
        <taxon>Pucciniomycetes</taxon>
        <taxon>Pucciniales</taxon>
        <taxon>Sphaerophragmiaceae</taxon>
        <taxon>Austropuccinia</taxon>
    </lineage>
</organism>
<protein>
    <submittedName>
        <fullName evidence="1">Uncharacterized protein</fullName>
    </submittedName>
</protein>
<proteinExistence type="predicted"/>
<dbReference type="EMBL" id="AVOT02022535">
    <property type="protein sequence ID" value="MBW0512010.1"/>
    <property type="molecule type" value="Genomic_DNA"/>
</dbReference>
<dbReference type="Proteomes" id="UP000765509">
    <property type="component" value="Unassembled WGS sequence"/>
</dbReference>
<dbReference type="AlphaFoldDB" id="A0A9Q3DXM8"/>
<sequence>MIKERTMVQARDGGYLLPEMDILRIYIEAELEAAVIIEGKLQLSKSDEIKSKDKIRFEDESWEKVIKQMKDITNKIKNPPAQEAHINEVSK</sequence>